<reference evidence="2" key="1">
    <citation type="submission" date="2018-06" db="EMBL/GenBank/DDBJ databases">
        <authorList>
            <person name="Zhirakovskaya E."/>
        </authorList>
    </citation>
    <scope>NUCLEOTIDE SEQUENCE</scope>
</reference>
<feature type="domain" description="MgsA AAA+ ATPase C-terminal" evidence="1">
    <location>
        <begin position="2"/>
        <end position="100"/>
    </location>
</feature>
<proteinExistence type="predicted"/>
<dbReference type="GO" id="GO:0003677">
    <property type="term" value="F:DNA binding"/>
    <property type="evidence" value="ECO:0007669"/>
    <property type="project" value="InterPro"/>
</dbReference>
<dbReference type="FunFam" id="1.10.3710.10:FF:000003">
    <property type="entry name" value="ATPase, AAA family protein"/>
    <property type="match status" value="1"/>
</dbReference>
<sequence length="114" mass="12836">MILAQATIYVATAPKSNASYKAIDAALSDVREQRTIPVPMHLRDAHYPGAKTMEHGKGYQYAHNSEEGWVDQDYLGVERTYYEPVNRGHEATIKTRLEELKQRKQLGTSSADIS</sequence>
<dbReference type="GO" id="GO:0000731">
    <property type="term" value="P:DNA synthesis involved in DNA repair"/>
    <property type="evidence" value="ECO:0007669"/>
    <property type="project" value="TreeGrafter"/>
</dbReference>
<protein>
    <submittedName>
        <fullName evidence="2">Replication-associated recombination protein RarA</fullName>
    </submittedName>
</protein>
<dbReference type="AlphaFoldDB" id="A0A3B1E029"/>
<name>A0A3B1E029_9ZZZZ</name>
<dbReference type="GO" id="GO:0017116">
    <property type="term" value="F:single-stranded DNA helicase activity"/>
    <property type="evidence" value="ECO:0007669"/>
    <property type="project" value="TreeGrafter"/>
</dbReference>
<dbReference type="InterPro" id="IPR008921">
    <property type="entry name" value="DNA_pol3_clamp-load_cplx_C"/>
</dbReference>
<dbReference type="Pfam" id="PF12002">
    <property type="entry name" value="MgsA_C"/>
    <property type="match status" value="1"/>
</dbReference>
<dbReference type="InterPro" id="IPR021886">
    <property type="entry name" value="MgsA_C"/>
</dbReference>
<evidence type="ECO:0000313" key="2">
    <source>
        <dbReference type="EMBL" id="VAX42254.1"/>
    </source>
</evidence>
<dbReference type="PANTHER" id="PTHR13779">
    <property type="entry name" value="WERNER HELICASE-INTERACTING PROTEIN 1 FAMILY MEMBER"/>
    <property type="match status" value="1"/>
</dbReference>
<dbReference type="SUPFAM" id="SSF48019">
    <property type="entry name" value="post-AAA+ oligomerization domain-like"/>
    <property type="match status" value="1"/>
</dbReference>
<dbReference type="InterPro" id="IPR051314">
    <property type="entry name" value="AAA_ATPase_RarA/MGS1/WRNIP1"/>
</dbReference>
<dbReference type="EMBL" id="UOGL01000637">
    <property type="protein sequence ID" value="VAX42254.1"/>
    <property type="molecule type" value="Genomic_DNA"/>
</dbReference>
<organism evidence="2">
    <name type="scientific">hydrothermal vent metagenome</name>
    <dbReference type="NCBI Taxonomy" id="652676"/>
    <lineage>
        <taxon>unclassified sequences</taxon>
        <taxon>metagenomes</taxon>
        <taxon>ecological metagenomes</taxon>
    </lineage>
</organism>
<dbReference type="Gene3D" id="1.10.3710.10">
    <property type="entry name" value="DNA polymerase III clamp loader subunits, C-terminal domain"/>
    <property type="match status" value="1"/>
</dbReference>
<dbReference type="GO" id="GO:0006261">
    <property type="term" value="P:DNA-templated DNA replication"/>
    <property type="evidence" value="ECO:0007669"/>
    <property type="project" value="TreeGrafter"/>
</dbReference>
<gene>
    <name evidence="2" type="ORF">MNBD_PLANCTO02-1168</name>
</gene>
<dbReference type="GO" id="GO:0008047">
    <property type="term" value="F:enzyme activator activity"/>
    <property type="evidence" value="ECO:0007669"/>
    <property type="project" value="TreeGrafter"/>
</dbReference>
<dbReference type="PANTHER" id="PTHR13779:SF7">
    <property type="entry name" value="ATPASE WRNIP1"/>
    <property type="match status" value="1"/>
</dbReference>
<accession>A0A3B1E029</accession>
<evidence type="ECO:0000259" key="1">
    <source>
        <dbReference type="Pfam" id="PF12002"/>
    </source>
</evidence>